<proteinExistence type="predicted"/>
<organism evidence="1">
    <name type="scientific">Rhizophora mucronata</name>
    <name type="common">Asiatic mangrove</name>
    <dbReference type="NCBI Taxonomy" id="61149"/>
    <lineage>
        <taxon>Eukaryota</taxon>
        <taxon>Viridiplantae</taxon>
        <taxon>Streptophyta</taxon>
        <taxon>Embryophyta</taxon>
        <taxon>Tracheophyta</taxon>
        <taxon>Spermatophyta</taxon>
        <taxon>Magnoliopsida</taxon>
        <taxon>eudicotyledons</taxon>
        <taxon>Gunneridae</taxon>
        <taxon>Pentapetalae</taxon>
        <taxon>rosids</taxon>
        <taxon>fabids</taxon>
        <taxon>Malpighiales</taxon>
        <taxon>Rhizophoraceae</taxon>
        <taxon>Rhizophora</taxon>
    </lineage>
</organism>
<accession>A0A2P2QZQ4</accession>
<name>A0A2P2QZQ4_RHIMU</name>
<evidence type="ECO:0000313" key="1">
    <source>
        <dbReference type="EMBL" id="MBX72453.1"/>
    </source>
</evidence>
<protein>
    <submittedName>
        <fullName evidence="1">Uncharacterized protein</fullName>
    </submittedName>
</protein>
<dbReference type="EMBL" id="GGEC01091969">
    <property type="protein sequence ID" value="MBX72453.1"/>
    <property type="molecule type" value="Transcribed_RNA"/>
</dbReference>
<sequence length="14" mass="1593">MSSKIRGLFLVITQ</sequence>
<reference evidence="1" key="1">
    <citation type="submission" date="2018-02" db="EMBL/GenBank/DDBJ databases">
        <title>Rhizophora mucronata_Transcriptome.</title>
        <authorList>
            <person name="Meera S.P."/>
            <person name="Sreeshan A."/>
            <person name="Augustine A."/>
        </authorList>
    </citation>
    <scope>NUCLEOTIDE SEQUENCE</scope>
    <source>
        <tissue evidence="1">Leaf</tissue>
    </source>
</reference>